<comment type="caution">
    <text evidence="1">The sequence shown here is derived from an EMBL/GenBank/DDBJ whole genome shotgun (WGS) entry which is preliminary data.</text>
</comment>
<dbReference type="AlphaFoldDB" id="A0AAV4VK80"/>
<keyword evidence="2" id="KW-1185">Reference proteome</keyword>
<dbReference type="Proteomes" id="UP001054837">
    <property type="component" value="Unassembled WGS sequence"/>
</dbReference>
<reference evidence="1 2" key="1">
    <citation type="submission" date="2021-06" db="EMBL/GenBank/DDBJ databases">
        <title>Caerostris darwini draft genome.</title>
        <authorList>
            <person name="Kono N."/>
            <person name="Arakawa K."/>
        </authorList>
    </citation>
    <scope>NUCLEOTIDE SEQUENCE [LARGE SCALE GENOMIC DNA]</scope>
</reference>
<sequence>MTNISFQRNHSAFQTEQVSRITNILFSVTKLFTPHNNTNTQVFKQQDFADHPNLPSFQEIMASSITYFHWKPFNSQPYFRQQHPKPINTNSVSNVDLLRKVTISA</sequence>
<gene>
    <name evidence="1" type="ORF">CDAR_620291</name>
</gene>
<dbReference type="EMBL" id="BPLQ01013219">
    <property type="protein sequence ID" value="GIY70705.1"/>
    <property type="molecule type" value="Genomic_DNA"/>
</dbReference>
<evidence type="ECO:0000313" key="2">
    <source>
        <dbReference type="Proteomes" id="UP001054837"/>
    </source>
</evidence>
<protein>
    <submittedName>
        <fullName evidence="1">Uncharacterized protein</fullName>
    </submittedName>
</protein>
<organism evidence="1 2">
    <name type="scientific">Caerostris darwini</name>
    <dbReference type="NCBI Taxonomy" id="1538125"/>
    <lineage>
        <taxon>Eukaryota</taxon>
        <taxon>Metazoa</taxon>
        <taxon>Ecdysozoa</taxon>
        <taxon>Arthropoda</taxon>
        <taxon>Chelicerata</taxon>
        <taxon>Arachnida</taxon>
        <taxon>Araneae</taxon>
        <taxon>Araneomorphae</taxon>
        <taxon>Entelegynae</taxon>
        <taxon>Araneoidea</taxon>
        <taxon>Araneidae</taxon>
        <taxon>Caerostris</taxon>
    </lineage>
</organism>
<evidence type="ECO:0000313" key="1">
    <source>
        <dbReference type="EMBL" id="GIY70705.1"/>
    </source>
</evidence>
<accession>A0AAV4VK80</accession>
<name>A0AAV4VK80_9ARAC</name>
<proteinExistence type="predicted"/>